<dbReference type="EMBL" id="CP009962">
    <property type="protein sequence ID" value="AIY42339.1"/>
    <property type="molecule type" value="Genomic_DNA"/>
</dbReference>
<dbReference type="KEGG" id="care:LT85_3181"/>
<feature type="compositionally biased region" description="Polar residues" evidence="1">
    <location>
        <begin position="21"/>
        <end position="33"/>
    </location>
</feature>
<feature type="region of interest" description="Disordered" evidence="1">
    <location>
        <begin position="21"/>
        <end position="40"/>
    </location>
</feature>
<dbReference type="HOGENOM" id="CLU_3287857_0_0_4"/>
<evidence type="ECO:0000256" key="1">
    <source>
        <dbReference type="SAM" id="MobiDB-lite"/>
    </source>
</evidence>
<sequence length="40" mass="4430">MSPEFPLMLLKVDMGYKPATLSESASPPHNIEQSLVIRSD</sequence>
<name>A0A0A1FFB5_9BURK</name>
<accession>A0A0A1FFB5</accession>
<protein>
    <submittedName>
        <fullName evidence="2">Uncharacterized protein</fullName>
    </submittedName>
</protein>
<evidence type="ECO:0000313" key="3">
    <source>
        <dbReference type="Proteomes" id="UP000030302"/>
    </source>
</evidence>
<organism evidence="2 3">
    <name type="scientific">Collimonas arenae</name>
    <dbReference type="NCBI Taxonomy" id="279058"/>
    <lineage>
        <taxon>Bacteria</taxon>
        <taxon>Pseudomonadati</taxon>
        <taxon>Pseudomonadota</taxon>
        <taxon>Betaproteobacteria</taxon>
        <taxon>Burkholderiales</taxon>
        <taxon>Oxalobacteraceae</taxon>
        <taxon>Collimonas</taxon>
    </lineage>
</organism>
<dbReference type="Proteomes" id="UP000030302">
    <property type="component" value="Chromosome"/>
</dbReference>
<gene>
    <name evidence="2" type="ORF">LT85_3181</name>
</gene>
<reference evidence="3" key="1">
    <citation type="journal article" date="2014" name="Soil Biol. Biochem.">
        <title>Structure and function of bacterial communities in ageing soils: Insights from the Mendocino ecological staircase.</title>
        <authorList>
            <person name="Uroz S."/>
            <person name="Tech J.J."/>
            <person name="Sawaya N.A."/>
            <person name="Frey-Klett P."/>
            <person name="Leveau J.H.J."/>
        </authorList>
    </citation>
    <scope>NUCLEOTIDE SEQUENCE [LARGE SCALE GENOMIC DNA]</scope>
    <source>
        <strain evidence="3">Cal35</strain>
    </source>
</reference>
<evidence type="ECO:0000313" key="2">
    <source>
        <dbReference type="EMBL" id="AIY42339.1"/>
    </source>
</evidence>
<proteinExistence type="predicted"/>
<keyword evidence="3" id="KW-1185">Reference proteome</keyword>
<dbReference type="AlphaFoldDB" id="A0A0A1FFB5"/>